<evidence type="ECO:0000259" key="2">
    <source>
        <dbReference type="Pfam" id="PF00567"/>
    </source>
</evidence>
<feature type="region of interest" description="Disordered" evidence="1">
    <location>
        <begin position="1"/>
        <end position="24"/>
    </location>
</feature>
<dbReference type="Proteomes" id="UP000038040">
    <property type="component" value="Unplaced"/>
</dbReference>
<protein>
    <submittedName>
        <fullName evidence="6">Tudor domain-containing protein</fullName>
    </submittedName>
</protein>
<dbReference type="WBParaSite" id="DME_0000103101-mRNA-1">
    <property type="protein sequence ID" value="DME_0000103101-mRNA-1"/>
    <property type="gene ID" value="DME_0000103101"/>
</dbReference>
<organism evidence="4 6">
    <name type="scientific">Dracunculus medinensis</name>
    <name type="common">Guinea worm</name>
    <dbReference type="NCBI Taxonomy" id="318479"/>
    <lineage>
        <taxon>Eukaryota</taxon>
        <taxon>Metazoa</taxon>
        <taxon>Ecdysozoa</taxon>
        <taxon>Nematoda</taxon>
        <taxon>Chromadorea</taxon>
        <taxon>Rhabditida</taxon>
        <taxon>Spirurina</taxon>
        <taxon>Dracunculoidea</taxon>
        <taxon>Dracunculidae</taxon>
        <taxon>Dracunculus</taxon>
    </lineage>
</organism>
<keyword evidence="5" id="KW-1185">Reference proteome</keyword>
<dbReference type="AlphaFoldDB" id="A0A0N4U2V3"/>
<dbReference type="SUPFAM" id="SSF63748">
    <property type="entry name" value="Tudor/PWWP/MBT"/>
    <property type="match status" value="1"/>
</dbReference>
<dbReference type="OrthoDB" id="5832178at2759"/>
<evidence type="ECO:0000313" key="3">
    <source>
        <dbReference type="EMBL" id="VDN55418.1"/>
    </source>
</evidence>
<evidence type="ECO:0000313" key="6">
    <source>
        <dbReference type="WBParaSite" id="DME_0000103101-mRNA-1"/>
    </source>
</evidence>
<accession>A0A0N4U2V3</accession>
<gene>
    <name evidence="3" type="ORF">DME_LOCUS5391</name>
</gene>
<dbReference type="Proteomes" id="UP000274756">
    <property type="component" value="Unassembled WGS sequence"/>
</dbReference>
<dbReference type="InterPro" id="IPR002999">
    <property type="entry name" value="Tudor"/>
</dbReference>
<evidence type="ECO:0000256" key="1">
    <source>
        <dbReference type="SAM" id="MobiDB-lite"/>
    </source>
</evidence>
<reference evidence="3 5" key="2">
    <citation type="submission" date="2018-11" db="EMBL/GenBank/DDBJ databases">
        <authorList>
            <consortium name="Pathogen Informatics"/>
        </authorList>
    </citation>
    <scope>NUCLEOTIDE SEQUENCE [LARGE SCALE GENOMIC DNA]</scope>
</reference>
<name>A0A0N4U2V3_DRAME</name>
<feature type="domain" description="Tudor" evidence="2">
    <location>
        <begin position="47"/>
        <end position="160"/>
    </location>
</feature>
<dbReference type="Pfam" id="PF00567">
    <property type="entry name" value="TUDOR"/>
    <property type="match status" value="1"/>
</dbReference>
<reference evidence="6" key="1">
    <citation type="submission" date="2017-02" db="UniProtKB">
        <authorList>
            <consortium name="WormBaseParasite"/>
        </authorList>
    </citation>
    <scope>IDENTIFICATION</scope>
</reference>
<sequence length="415" mass="47807">MLSGRVSPRFEEVSDTRNPPKMLPNGDVYGDGRLKIHRIPLCTTALCTVSHVTSPSCIWMKPINHITEKLQIYDNSGLIHSQAFHEDRYVMAPIREGVYGRARIRAIIEAKNKAIENLIDTYVKVLFIDEGKTQWLSSKCLAKMDETFAFHPWQAIAVCLFKVSPFRDGLTNEKDLKWSEEEISSLRKIFKKFELFRIEAVLNSVQCNDYHDLVKTNLLIKVNIFGLESENDEMGFSIAHMFAREQGNTVRLDRKLYDGLFQKIYYPDEAEFCITDIMGLETWQKIFPEQNTFGTLDNLELKKLDWLGNEIGREIPLVDVDWLNEQGFCHKGEYLVNVEGRSTISPYEFYARFLKSTHSRENISEIEAVNGNSVQFSSEDDAMIAANNVLVELADELNSFYGHPRNRRIINALRV</sequence>
<dbReference type="EMBL" id="UYYG01001152">
    <property type="protein sequence ID" value="VDN55418.1"/>
    <property type="molecule type" value="Genomic_DNA"/>
</dbReference>
<proteinExistence type="predicted"/>
<dbReference type="Gene3D" id="2.30.30.140">
    <property type="match status" value="1"/>
</dbReference>
<evidence type="ECO:0000313" key="4">
    <source>
        <dbReference type="Proteomes" id="UP000038040"/>
    </source>
</evidence>
<dbReference type="STRING" id="318479.A0A0N4U2V3"/>
<evidence type="ECO:0000313" key="5">
    <source>
        <dbReference type="Proteomes" id="UP000274756"/>
    </source>
</evidence>